<reference evidence="2" key="1">
    <citation type="submission" date="2022-10" db="EMBL/GenBank/DDBJ databases">
        <title>The complete genomes of actinobacterial strains from the NBC collection.</title>
        <authorList>
            <person name="Joergensen T.S."/>
            <person name="Alvarez Arevalo M."/>
            <person name="Sterndorff E.B."/>
            <person name="Faurdal D."/>
            <person name="Vuksanovic O."/>
            <person name="Mourched A.-S."/>
            <person name="Charusanti P."/>
            <person name="Shaw S."/>
            <person name="Blin K."/>
            <person name="Weber T."/>
        </authorList>
    </citation>
    <scope>NUCLEOTIDE SEQUENCE</scope>
    <source>
        <strain evidence="2">NBC 00180</strain>
    </source>
</reference>
<dbReference type="InterPro" id="IPR011322">
    <property type="entry name" value="N-reg_PII-like_a/b"/>
</dbReference>
<accession>A0AAU1HWU1</accession>
<dbReference type="EMBL" id="CP108140">
    <property type="protein sequence ID" value="WTP87292.1"/>
    <property type="molecule type" value="Genomic_DNA"/>
</dbReference>
<dbReference type="InterPro" id="IPR015867">
    <property type="entry name" value="N-reg_PII/ATP_PRibTrfase_C"/>
</dbReference>
<dbReference type="SUPFAM" id="SSF54913">
    <property type="entry name" value="GlnB-like"/>
    <property type="match status" value="1"/>
</dbReference>
<dbReference type="AlphaFoldDB" id="A0AAU1HWU1"/>
<evidence type="ECO:0000313" key="2">
    <source>
        <dbReference type="EMBL" id="WTP87292.1"/>
    </source>
</evidence>
<dbReference type="GO" id="GO:0005507">
    <property type="term" value="F:copper ion binding"/>
    <property type="evidence" value="ECO:0007669"/>
    <property type="project" value="TreeGrafter"/>
</dbReference>
<dbReference type="Pfam" id="PF03091">
    <property type="entry name" value="CutA1"/>
    <property type="match status" value="1"/>
</dbReference>
<dbReference type="InterPro" id="IPR004323">
    <property type="entry name" value="Ion_tolerance_CutA"/>
</dbReference>
<dbReference type="PANTHER" id="PTHR23419:SF8">
    <property type="entry name" value="FI09726P"/>
    <property type="match status" value="1"/>
</dbReference>
<organism evidence="2">
    <name type="scientific">Streptomyces sp. NBC_00180</name>
    <dbReference type="NCBI Taxonomy" id="2903632"/>
    <lineage>
        <taxon>Bacteria</taxon>
        <taxon>Bacillati</taxon>
        <taxon>Actinomycetota</taxon>
        <taxon>Actinomycetes</taxon>
        <taxon>Kitasatosporales</taxon>
        <taxon>Streptomycetaceae</taxon>
        <taxon>Streptomyces</taxon>
    </lineage>
</organism>
<sequence>MADYLQVSTATPTRDQAIDLARTAVAERLAAGAQIIGPVTSAFWHNGEFGTGEEWQLLLKTTRARYPELEAHLLANHPWRNPEIAAVAIETGAQGCLDWIAANTSPAE</sequence>
<dbReference type="Gene3D" id="3.30.70.120">
    <property type="match status" value="1"/>
</dbReference>
<protein>
    <submittedName>
        <fullName evidence="2">Divalent-cation tolerance protein CutA</fullName>
    </submittedName>
</protein>
<dbReference type="PANTHER" id="PTHR23419">
    <property type="entry name" value="DIVALENT CATION TOLERANCE CUTA-RELATED"/>
    <property type="match status" value="1"/>
</dbReference>
<dbReference type="GO" id="GO:0010038">
    <property type="term" value="P:response to metal ion"/>
    <property type="evidence" value="ECO:0007669"/>
    <property type="project" value="InterPro"/>
</dbReference>
<proteinExistence type="inferred from homology"/>
<gene>
    <name evidence="2" type="ORF">OG477_18785</name>
</gene>
<name>A0AAU1HWU1_9ACTN</name>
<evidence type="ECO:0000256" key="1">
    <source>
        <dbReference type="ARBA" id="ARBA00010169"/>
    </source>
</evidence>
<comment type="similarity">
    <text evidence="1">Belongs to the CutA family.</text>
</comment>